<evidence type="ECO:0000313" key="15">
    <source>
        <dbReference type="Proteomes" id="UP000246740"/>
    </source>
</evidence>
<dbReference type="InterPro" id="IPR029063">
    <property type="entry name" value="SAM-dependent_MTases_sf"/>
</dbReference>
<dbReference type="PROSITE" id="PS51627">
    <property type="entry name" value="SAM_MT_TRM11"/>
    <property type="match status" value="1"/>
</dbReference>
<dbReference type="GO" id="GO:0043527">
    <property type="term" value="C:tRNA methyltransferase complex"/>
    <property type="evidence" value="ECO:0007669"/>
    <property type="project" value="UniProtKB-ARBA"/>
</dbReference>
<reference evidence="14 15" key="1">
    <citation type="journal article" date="2018" name="Mol. Biol. Evol.">
        <title>Broad Genomic Sampling Reveals a Smut Pathogenic Ancestry of the Fungal Clade Ustilaginomycotina.</title>
        <authorList>
            <person name="Kijpornyongpan T."/>
            <person name="Mondo S.J."/>
            <person name="Barry K."/>
            <person name="Sandor L."/>
            <person name="Lee J."/>
            <person name="Lipzen A."/>
            <person name="Pangilinan J."/>
            <person name="LaButti K."/>
            <person name="Hainaut M."/>
            <person name="Henrissat B."/>
            <person name="Grigoriev I.V."/>
            <person name="Spatafora J.W."/>
            <person name="Aime M.C."/>
        </authorList>
    </citation>
    <scope>NUCLEOTIDE SEQUENCE [LARGE SCALE GENOMIC DNA]</scope>
    <source>
        <strain evidence="14 15">MCA 3645</strain>
    </source>
</reference>
<dbReference type="Pfam" id="PF01170">
    <property type="entry name" value="UPF0020"/>
    <property type="match status" value="1"/>
</dbReference>
<dbReference type="GO" id="GO:0032259">
    <property type="term" value="P:methylation"/>
    <property type="evidence" value="ECO:0007669"/>
    <property type="project" value="UniProtKB-UniRule"/>
</dbReference>
<keyword evidence="5 10" id="KW-0808">Transferase</keyword>
<feature type="region of interest" description="Disordered" evidence="11">
    <location>
        <begin position="509"/>
        <end position="533"/>
    </location>
</feature>
<feature type="region of interest" description="Disordered" evidence="11">
    <location>
        <begin position="429"/>
        <end position="449"/>
    </location>
</feature>
<evidence type="ECO:0000256" key="5">
    <source>
        <dbReference type="ARBA" id="ARBA00022679"/>
    </source>
</evidence>
<feature type="domain" description="tRNA (guanine(10)-N(2))-methyltransferase TRMT11 N-terminal" evidence="13">
    <location>
        <begin position="80"/>
        <end position="193"/>
    </location>
</feature>
<evidence type="ECO:0000256" key="6">
    <source>
        <dbReference type="ARBA" id="ARBA00022691"/>
    </source>
</evidence>
<keyword evidence="3 10" id="KW-0820">tRNA-binding</keyword>
<evidence type="ECO:0000256" key="7">
    <source>
        <dbReference type="ARBA" id="ARBA00022694"/>
    </source>
</evidence>
<dbReference type="PROSITE" id="PS00092">
    <property type="entry name" value="N6_MTASE"/>
    <property type="match status" value="1"/>
</dbReference>
<feature type="compositionally biased region" description="Basic and acidic residues" evidence="11">
    <location>
        <begin position="512"/>
        <end position="523"/>
    </location>
</feature>
<feature type="compositionally biased region" description="Basic and acidic residues" evidence="11">
    <location>
        <begin position="215"/>
        <end position="230"/>
    </location>
</feature>
<dbReference type="GO" id="GO:0000049">
    <property type="term" value="F:tRNA binding"/>
    <property type="evidence" value="ECO:0007669"/>
    <property type="project" value="UniProtKB-UniRule"/>
</dbReference>
<accession>A0A317XUA5</accession>
<name>A0A317XUA5_9BASI</name>
<comment type="subcellular location">
    <subcellularLocation>
        <location evidence="1">Cytoplasm</location>
    </subcellularLocation>
</comment>
<evidence type="ECO:0000259" key="13">
    <source>
        <dbReference type="Pfam" id="PF25904"/>
    </source>
</evidence>
<dbReference type="GO" id="GO:0005737">
    <property type="term" value="C:cytoplasm"/>
    <property type="evidence" value="ECO:0007669"/>
    <property type="project" value="UniProtKB-SubCell"/>
</dbReference>
<dbReference type="InParanoid" id="A0A317XUA5"/>
<dbReference type="SUPFAM" id="SSF53335">
    <property type="entry name" value="S-adenosyl-L-methionine-dependent methyltransferases"/>
    <property type="match status" value="1"/>
</dbReference>
<feature type="domain" description="Ribosomal RNA large subunit methyltransferase K/L-like methyltransferase" evidence="12">
    <location>
        <begin position="285"/>
        <end position="432"/>
    </location>
</feature>
<keyword evidence="7 10" id="KW-0819">tRNA processing</keyword>
<sequence length="634" mass="71336">MAASFPPVEDPASIGPLYILHFATSNHTFRLPDFLSAAEYLGIPFAFVPTPAKPILEDSRRLHQEANDSGCASTYRPDLRRPFALAHLPDDATAVELLRRCVSLKSIWAYWSHGGSYQELHGRNQTEPCRKLWSPFVEADQCPSWKAHVFSYSYTISESRKVDIIQSFSYMDLRGRIQLKEPSMRWGVMEEFIPQELWPSHLCDPANNYPGESNTEDKNPTGREELGDKDPRLVQIFAGRRIDVKSAPLYSNKVHTTKARKSSEPTQEGQIGMARDLIEKLNLKKRAYIGNTSMESEMSLLMASMALAGPGKLIYDPFAGTGSMLYASAVFGAMAFGSDIDGRPMRGKENIKDSTAKTGILKSATQYGVQDKILDTVVFDMTQNPWRKNLMDLDDASLAVVSDAPVPAQRAPGIVDGIVADPPYGVRAGAKRLGKRDPEKQRSEPFWMPDGLAPGRGCWSHERSDYVPPTRPYHLEDLVNDLMDYAYSLLSDGGRLVFWLPSMIDMDEDEQHEDRDRDAKEGTHSATPGKSSAAIERAVRVDLPRHNRPAGHGRMRLLHSSLQDFGRWGRWLITMQKIPPANDNDNDDVHDNNLRELHRLAELGKNKDARGVYRADQDPAEFRNRYYVPRPRLP</sequence>
<evidence type="ECO:0000256" key="2">
    <source>
        <dbReference type="ARBA" id="ARBA00022490"/>
    </source>
</evidence>
<organism evidence="14 15">
    <name type="scientific">Testicularia cyperi</name>
    <dbReference type="NCBI Taxonomy" id="1882483"/>
    <lineage>
        <taxon>Eukaryota</taxon>
        <taxon>Fungi</taxon>
        <taxon>Dikarya</taxon>
        <taxon>Basidiomycota</taxon>
        <taxon>Ustilaginomycotina</taxon>
        <taxon>Ustilaginomycetes</taxon>
        <taxon>Ustilaginales</taxon>
        <taxon>Anthracoideaceae</taxon>
        <taxon>Testicularia</taxon>
    </lineage>
</organism>
<keyword evidence="8 10" id="KW-0694">RNA-binding</keyword>
<dbReference type="EMBL" id="KZ819189">
    <property type="protein sequence ID" value="PWZ01936.1"/>
    <property type="molecule type" value="Genomic_DNA"/>
</dbReference>
<evidence type="ECO:0000259" key="12">
    <source>
        <dbReference type="Pfam" id="PF01170"/>
    </source>
</evidence>
<dbReference type="PANTHER" id="PTHR13370:SF3">
    <property type="entry name" value="TRNA (GUANINE(10)-N2)-METHYLTRANSFERASE HOMOLOG"/>
    <property type="match status" value="1"/>
</dbReference>
<protein>
    <recommendedName>
        <fullName evidence="9">tRNA (guanine(10)-N(2))-methyltransferase</fullName>
        <ecNumber evidence="9">2.1.1.214</ecNumber>
    </recommendedName>
</protein>
<proteinExistence type="inferred from homology"/>
<comment type="similarity">
    <text evidence="10">Belongs to the class I-like SAM-binding methyltransferase superfamily. TRM11 methyltransferase family.</text>
</comment>
<dbReference type="Gene3D" id="3.40.50.150">
    <property type="entry name" value="Vaccinia Virus protein VP39"/>
    <property type="match status" value="1"/>
</dbReference>
<dbReference type="PANTHER" id="PTHR13370">
    <property type="entry name" value="RNA METHYLASE-RELATED"/>
    <property type="match status" value="1"/>
</dbReference>
<dbReference type="AlphaFoldDB" id="A0A317XUA5"/>
<evidence type="ECO:0000313" key="14">
    <source>
        <dbReference type="EMBL" id="PWZ01936.1"/>
    </source>
</evidence>
<feature type="region of interest" description="Disordered" evidence="11">
    <location>
        <begin position="204"/>
        <end position="230"/>
    </location>
</feature>
<evidence type="ECO:0000256" key="8">
    <source>
        <dbReference type="ARBA" id="ARBA00022884"/>
    </source>
</evidence>
<keyword evidence="2" id="KW-0963">Cytoplasm</keyword>
<dbReference type="Proteomes" id="UP000246740">
    <property type="component" value="Unassembled WGS sequence"/>
</dbReference>
<dbReference type="FunCoup" id="A0A317XUA5">
    <property type="interactions" value="539"/>
</dbReference>
<evidence type="ECO:0000256" key="11">
    <source>
        <dbReference type="SAM" id="MobiDB-lite"/>
    </source>
</evidence>
<dbReference type="GO" id="GO:0160102">
    <property type="term" value="F:tRNA (guanine(10)-N2)-methyltransferase activity"/>
    <property type="evidence" value="ECO:0007669"/>
    <property type="project" value="UniProtKB-EC"/>
</dbReference>
<dbReference type="PRINTS" id="PR00507">
    <property type="entry name" value="N12N6MTFRASE"/>
</dbReference>
<dbReference type="STRING" id="1882483.A0A317XUA5"/>
<evidence type="ECO:0000256" key="9">
    <source>
        <dbReference type="ARBA" id="ARBA00066937"/>
    </source>
</evidence>
<dbReference type="OrthoDB" id="296065at2759"/>
<keyword evidence="15" id="KW-1185">Reference proteome</keyword>
<dbReference type="EC" id="2.1.1.214" evidence="9"/>
<dbReference type="InterPro" id="IPR016691">
    <property type="entry name" value="TRMT11"/>
</dbReference>
<evidence type="ECO:0000256" key="10">
    <source>
        <dbReference type="PROSITE-ProRule" id="PRU00959"/>
    </source>
</evidence>
<dbReference type="InterPro" id="IPR000241">
    <property type="entry name" value="RlmKL-like_Mtase"/>
</dbReference>
<dbReference type="Pfam" id="PF25904">
    <property type="entry name" value="Tmrp11_N"/>
    <property type="match status" value="1"/>
</dbReference>
<keyword evidence="6 10" id="KW-0949">S-adenosyl-L-methionine</keyword>
<dbReference type="InterPro" id="IPR059073">
    <property type="entry name" value="TRMT11_N"/>
</dbReference>
<dbReference type="GO" id="GO:0008033">
    <property type="term" value="P:tRNA processing"/>
    <property type="evidence" value="ECO:0007669"/>
    <property type="project" value="UniProtKB-UniRule"/>
</dbReference>
<gene>
    <name evidence="14" type="ORF">BCV70DRAFT_225282</name>
</gene>
<dbReference type="InterPro" id="IPR002052">
    <property type="entry name" value="DNA_methylase_N6_adenine_CS"/>
</dbReference>
<evidence type="ECO:0000256" key="4">
    <source>
        <dbReference type="ARBA" id="ARBA00022603"/>
    </source>
</evidence>
<evidence type="ECO:0000256" key="3">
    <source>
        <dbReference type="ARBA" id="ARBA00022555"/>
    </source>
</evidence>
<evidence type="ECO:0000256" key="1">
    <source>
        <dbReference type="ARBA" id="ARBA00004496"/>
    </source>
</evidence>
<keyword evidence="4 10" id="KW-0489">Methyltransferase</keyword>